<evidence type="ECO:0000256" key="1">
    <source>
        <dbReference type="SAM" id="MobiDB-lite"/>
    </source>
</evidence>
<name>A0A6M3IR17_9ZZZZ</name>
<dbReference type="EMBL" id="MT141381">
    <property type="protein sequence ID" value="QJA59711.1"/>
    <property type="molecule type" value="Genomic_DNA"/>
</dbReference>
<dbReference type="EMBL" id="MT142230">
    <property type="protein sequence ID" value="QJA76543.1"/>
    <property type="molecule type" value="Genomic_DNA"/>
</dbReference>
<organism evidence="2">
    <name type="scientific">viral metagenome</name>
    <dbReference type="NCBI Taxonomy" id="1070528"/>
    <lineage>
        <taxon>unclassified sequences</taxon>
        <taxon>metagenomes</taxon>
        <taxon>organismal metagenomes</taxon>
    </lineage>
</organism>
<evidence type="ECO:0000313" key="2">
    <source>
        <dbReference type="EMBL" id="QJA59711.1"/>
    </source>
</evidence>
<proteinExistence type="predicted"/>
<gene>
    <name evidence="3" type="ORF">MM415A01489_0021</name>
    <name evidence="2" type="ORF">MM415B01245_0023</name>
</gene>
<feature type="region of interest" description="Disordered" evidence="1">
    <location>
        <begin position="62"/>
        <end position="81"/>
    </location>
</feature>
<protein>
    <submittedName>
        <fullName evidence="2">Uncharacterized protein</fullName>
    </submittedName>
</protein>
<evidence type="ECO:0000313" key="3">
    <source>
        <dbReference type="EMBL" id="QJA76543.1"/>
    </source>
</evidence>
<feature type="compositionally biased region" description="Basic residues" evidence="1">
    <location>
        <begin position="66"/>
        <end position="81"/>
    </location>
</feature>
<sequence>MCKHYWDISTGTYGEHIIGKCKLCGETRDFTVLQAVDKGWGQICLVNTLTRPEVSMTTIMADRTGKITKKPKSKLSRGRVR</sequence>
<reference evidence="2" key="1">
    <citation type="submission" date="2020-03" db="EMBL/GenBank/DDBJ databases">
        <title>The deep terrestrial virosphere.</title>
        <authorList>
            <person name="Holmfeldt K."/>
            <person name="Nilsson E."/>
            <person name="Simone D."/>
            <person name="Lopez-Fernandez M."/>
            <person name="Wu X."/>
            <person name="de Brujin I."/>
            <person name="Lundin D."/>
            <person name="Andersson A."/>
            <person name="Bertilsson S."/>
            <person name="Dopson M."/>
        </authorList>
    </citation>
    <scope>NUCLEOTIDE SEQUENCE</scope>
    <source>
        <strain evidence="3">MM415A01489</strain>
        <strain evidence="2">MM415B01245</strain>
    </source>
</reference>
<dbReference type="AlphaFoldDB" id="A0A6M3IR17"/>
<accession>A0A6M3IR17</accession>